<feature type="binding site" evidence="17">
    <location>
        <position position="262"/>
    </location>
    <ligand>
        <name>(6S)-NADPHX</name>
        <dbReference type="ChEBI" id="CHEBI:64076"/>
    </ligand>
</feature>
<feature type="binding site" evidence="18">
    <location>
        <position position="62"/>
    </location>
    <ligand>
        <name>K(+)</name>
        <dbReference type="ChEBI" id="CHEBI:29103"/>
    </ligand>
</feature>
<dbReference type="GO" id="GO:0046496">
    <property type="term" value="P:nicotinamide nucleotide metabolic process"/>
    <property type="evidence" value="ECO:0007669"/>
    <property type="project" value="UniProtKB-UniRule"/>
</dbReference>
<evidence type="ECO:0000256" key="13">
    <source>
        <dbReference type="ARBA" id="ARBA00023268"/>
    </source>
</evidence>
<dbReference type="InterPro" id="IPR036652">
    <property type="entry name" value="YjeF_N_dom_sf"/>
</dbReference>
<evidence type="ECO:0000256" key="11">
    <source>
        <dbReference type="ARBA" id="ARBA00023235"/>
    </source>
</evidence>
<protein>
    <recommendedName>
        <fullName evidence="19">Bifunctional NAD(P)H-hydrate repair enzyme</fullName>
    </recommendedName>
    <alternativeName>
        <fullName evidence="19">Nicotinamide nucleotide repair protein</fullName>
    </alternativeName>
    <domain>
        <recommendedName>
            <fullName evidence="19">ADP-dependent (S)-NAD(P)H-hydrate dehydratase</fullName>
            <ecNumber evidence="19">4.2.1.136</ecNumber>
        </recommendedName>
        <alternativeName>
            <fullName evidence="19">ADP-dependent NAD(P)HX dehydratase</fullName>
        </alternativeName>
    </domain>
    <domain>
        <recommendedName>
            <fullName evidence="19">NAD(P)H-hydrate epimerase</fullName>
            <ecNumber evidence="19">5.1.99.6</ecNumber>
        </recommendedName>
    </domain>
</protein>
<feature type="binding site" evidence="17">
    <location>
        <position position="440"/>
    </location>
    <ligand>
        <name>AMP</name>
        <dbReference type="ChEBI" id="CHEBI:456215"/>
    </ligand>
</feature>
<dbReference type="InterPro" id="IPR004443">
    <property type="entry name" value="YjeF_N_dom"/>
</dbReference>
<dbReference type="EC" id="4.2.1.136" evidence="19"/>
<dbReference type="PIRSF" id="PIRSF017184">
    <property type="entry name" value="Nnr"/>
    <property type="match status" value="1"/>
</dbReference>
<dbReference type="SUPFAM" id="SSF53613">
    <property type="entry name" value="Ribokinase-like"/>
    <property type="match status" value="1"/>
</dbReference>
<comment type="function">
    <text evidence="17">Catalyzes the dehydration of the S-form of NAD(P)HX at the expense of ADP, which is converted to AMP. Together with NAD(P)HX epimerase, which catalyzes the epimerization of the S- and R-forms, the enzyme allows the repair of both epimers of NAD(P)HX, a damaged form of NAD(P)H that is a result of enzymatic or heat-dependent hydration.</text>
</comment>
<evidence type="ECO:0000256" key="6">
    <source>
        <dbReference type="ARBA" id="ARBA00022741"/>
    </source>
</evidence>
<dbReference type="Pfam" id="PF01256">
    <property type="entry name" value="Carb_kinase"/>
    <property type="match status" value="1"/>
</dbReference>
<keyword evidence="12 17" id="KW-0456">Lyase</keyword>
<dbReference type="AlphaFoldDB" id="A0A9D1V0P1"/>
<dbReference type="PANTHER" id="PTHR12592">
    <property type="entry name" value="ATP-DEPENDENT (S)-NAD(P)H-HYDRATE DEHYDRATASE FAMILY MEMBER"/>
    <property type="match status" value="1"/>
</dbReference>
<dbReference type="HAMAP" id="MF_01966">
    <property type="entry name" value="NADHX_epimerase"/>
    <property type="match status" value="1"/>
</dbReference>
<comment type="catalytic activity">
    <reaction evidence="15 17 19">
        <text>(6S)-NADHX + ADP = AMP + phosphate + NADH + H(+)</text>
        <dbReference type="Rhea" id="RHEA:32223"/>
        <dbReference type="ChEBI" id="CHEBI:15378"/>
        <dbReference type="ChEBI" id="CHEBI:43474"/>
        <dbReference type="ChEBI" id="CHEBI:57945"/>
        <dbReference type="ChEBI" id="CHEBI:64074"/>
        <dbReference type="ChEBI" id="CHEBI:456215"/>
        <dbReference type="ChEBI" id="CHEBI:456216"/>
        <dbReference type="EC" id="4.2.1.136"/>
    </reaction>
</comment>
<evidence type="ECO:0000256" key="17">
    <source>
        <dbReference type="HAMAP-Rule" id="MF_01965"/>
    </source>
</evidence>
<dbReference type="GO" id="GO:0005524">
    <property type="term" value="F:ATP binding"/>
    <property type="evidence" value="ECO:0007669"/>
    <property type="project" value="UniProtKB-UniRule"/>
</dbReference>
<keyword evidence="8 17" id="KW-0521">NADP</keyword>
<keyword evidence="5 18" id="KW-0479">Metal-binding</keyword>
<dbReference type="InterPro" id="IPR000631">
    <property type="entry name" value="CARKD"/>
</dbReference>
<dbReference type="EC" id="5.1.99.6" evidence="19"/>
<feature type="binding site" evidence="18">
    <location>
        <begin position="132"/>
        <end position="138"/>
    </location>
    <ligand>
        <name>(6S)-NADPHX</name>
        <dbReference type="ChEBI" id="CHEBI:64076"/>
    </ligand>
</feature>
<evidence type="ECO:0000256" key="2">
    <source>
        <dbReference type="ARBA" id="ARBA00000909"/>
    </source>
</evidence>
<feature type="binding site" evidence="18">
    <location>
        <begin position="61"/>
        <end position="65"/>
    </location>
    <ligand>
        <name>(6S)-NADPHX</name>
        <dbReference type="ChEBI" id="CHEBI:64076"/>
    </ligand>
</feature>
<evidence type="ECO:0000256" key="9">
    <source>
        <dbReference type="ARBA" id="ARBA00022958"/>
    </source>
</evidence>
<evidence type="ECO:0000313" key="23">
    <source>
        <dbReference type="Proteomes" id="UP000824202"/>
    </source>
</evidence>
<evidence type="ECO:0000256" key="7">
    <source>
        <dbReference type="ARBA" id="ARBA00022840"/>
    </source>
</evidence>
<comment type="function">
    <text evidence="14 19">Bifunctional enzyme that catalyzes the epimerization of the S- and R-forms of NAD(P)HX and the dehydration of the S-form of NAD(P)HX at the expense of ADP, which is converted to AMP. This allows the repair of both epimers of NAD(P)HX, a damaged form of NAD(P)H that is a result of enzymatic or heat-dependent hydration.</text>
</comment>
<dbReference type="GO" id="GO:0052855">
    <property type="term" value="F:ADP-dependent NAD(P)H-hydrate dehydratase activity"/>
    <property type="evidence" value="ECO:0007669"/>
    <property type="project" value="UniProtKB-UniRule"/>
</dbReference>
<feature type="binding site" evidence="18">
    <location>
        <position position="128"/>
    </location>
    <ligand>
        <name>K(+)</name>
        <dbReference type="ChEBI" id="CHEBI:29103"/>
    </ligand>
</feature>
<dbReference type="NCBIfam" id="TIGR00196">
    <property type="entry name" value="yjeF_cterm"/>
    <property type="match status" value="1"/>
</dbReference>
<sequence length="502" mass="54841">MEKLNKIYKTNRILEIDRYSTECEGITSYELMESAAESWVDFFENSFEEAGKAIVIAGKGNNGGDGFVIARLLLENGWDVEVVTVEGWRAMTEDCKKAERLWRKEKMGVKTVACPEEWMPDEDAVLVDALFGAGLNRPVEGLEARLIRRMNALPNEVYAVDIPSGLMGEDNSRNDRTAIVKADYTYTFQFMKLAFLLPENAEYVGELHVLDINLQTGDIEPDWYCTTLETVQELLPESNRFAHKGMNGRGLLIAGSRGMMGAAVLGAKAAVRSGVGVLHCHVPKGCGDIMQVAVPEAILEEDESECCFSALKEMERWNAIAVGPGIGQRDETVEGLRALLQHWKGRLVLDADALNILATHKDLLECVPEDSILTPHIGEFERLTGKSENDFERLNKLLIFAKQYRVNVVLKGAYSAVATADGELYFNMSGNPGMAKGGCGDVLTGVLLALAANGIKMKEVARIGVFAHGLAGDLLAGRVGMRGISSGLLAEEMGAAWSEIEG</sequence>
<feature type="domain" description="YjeF C-terminal" evidence="20">
    <location>
        <begin position="227"/>
        <end position="500"/>
    </location>
</feature>
<dbReference type="GO" id="GO:0046872">
    <property type="term" value="F:metal ion binding"/>
    <property type="evidence" value="ECO:0007669"/>
    <property type="project" value="UniProtKB-UniRule"/>
</dbReference>
<dbReference type="GO" id="GO:0110051">
    <property type="term" value="P:metabolite repair"/>
    <property type="evidence" value="ECO:0007669"/>
    <property type="project" value="TreeGrafter"/>
</dbReference>
<dbReference type="Pfam" id="PF03853">
    <property type="entry name" value="YjeF_N"/>
    <property type="match status" value="1"/>
</dbReference>
<evidence type="ECO:0000256" key="15">
    <source>
        <dbReference type="ARBA" id="ARBA00048238"/>
    </source>
</evidence>
<name>A0A9D1V0P1_9BACT</name>
<dbReference type="NCBIfam" id="TIGR00197">
    <property type="entry name" value="yjeF_nterm"/>
    <property type="match status" value="1"/>
</dbReference>
<dbReference type="GO" id="GO:0052856">
    <property type="term" value="F:NAD(P)HX epimerase activity"/>
    <property type="evidence" value="ECO:0007669"/>
    <property type="project" value="UniProtKB-UniRule"/>
</dbReference>
<feature type="binding site" evidence="17">
    <location>
        <position position="325"/>
    </location>
    <ligand>
        <name>(6S)-NADPHX</name>
        <dbReference type="ChEBI" id="CHEBI:64076"/>
    </ligand>
</feature>
<reference evidence="22" key="1">
    <citation type="journal article" date="2021" name="PeerJ">
        <title>Extensive microbial diversity within the chicken gut microbiome revealed by metagenomics and culture.</title>
        <authorList>
            <person name="Gilroy R."/>
            <person name="Ravi A."/>
            <person name="Getino M."/>
            <person name="Pursley I."/>
            <person name="Horton D.L."/>
            <person name="Alikhan N.F."/>
            <person name="Baker D."/>
            <person name="Gharbi K."/>
            <person name="Hall N."/>
            <person name="Watson M."/>
            <person name="Adriaenssens E.M."/>
            <person name="Foster-Nyarko E."/>
            <person name="Jarju S."/>
            <person name="Secka A."/>
            <person name="Antonio M."/>
            <person name="Oren A."/>
            <person name="Chaudhuri R.R."/>
            <person name="La Ragione R."/>
            <person name="Hildebrand F."/>
            <person name="Pallen M.J."/>
        </authorList>
    </citation>
    <scope>NUCLEOTIDE SEQUENCE</scope>
    <source>
        <strain evidence="22">23274</strain>
    </source>
</reference>
<dbReference type="InterPro" id="IPR017953">
    <property type="entry name" value="Carbohydrate_kinase_pred_CS"/>
</dbReference>
<evidence type="ECO:0000256" key="12">
    <source>
        <dbReference type="ARBA" id="ARBA00023239"/>
    </source>
</evidence>
<keyword evidence="7 17" id="KW-0067">ATP-binding</keyword>
<feature type="binding site" evidence="18">
    <location>
        <position position="161"/>
    </location>
    <ligand>
        <name>(6S)-NADPHX</name>
        <dbReference type="ChEBI" id="CHEBI:64076"/>
    </ligand>
</feature>
<comment type="caution">
    <text evidence="22">The sequence shown here is derived from an EMBL/GenBank/DDBJ whole genome shotgun (WGS) entry which is preliminary data.</text>
</comment>
<evidence type="ECO:0000259" key="20">
    <source>
        <dbReference type="PROSITE" id="PS51383"/>
    </source>
</evidence>
<dbReference type="EMBL" id="DXFT01000105">
    <property type="protein sequence ID" value="HIX03569.1"/>
    <property type="molecule type" value="Genomic_DNA"/>
</dbReference>
<dbReference type="PROSITE" id="PS51385">
    <property type="entry name" value="YJEF_N"/>
    <property type="match status" value="1"/>
</dbReference>
<comment type="similarity">
    <text evidence="3 19">In the N-terminal section; belongs to the NnrE/AIBP family.</text>
</comment>
<keyword evidence="6 17" id="KW-0547">Nucleotide-binding</keyword>
<feature type="binding site" evidence="17">
    <location>
        <position position="376"/>
    </location>
    <ligand>
        <name>(6S)-NADPHX</name>
        <dbReference type="ChEBI" id="CHEBI:64076"/>
    </ligand>
</feature>
<dbReference type="Proteomes" id="UP000824202">
    <property type="component" value="Unassembled WGS sequence"/>
</dbReference>
<evidence type="ECO:0000256" key="16">
    <source>
        <dbReference type="ARBA" id="ARBA00049209"/>
    </source>
</evidence>
<feature type="binding site" evidence="18">
    <location>
        <position position="164"/>
    </location>
    <ligand>
        <name>K(+)</name>
        <dbReference type="ChEBI" id="CHEBI:29103"/>
    </ligand>
</feature>
<dbReference type="PROSITE" id="PS01050">
    <property type="entry name" value="YJEF_C_2"/>
    <property type="match status" value="1"/>
</dbReference>
<keyword evidence="10 17" id="KW-0520">NAD</keyword>
<comment type="catalytic activity">
    <reaction evidence="2 18 19">
        <text>(6R)-NADPHX = (6S)-NADPHX</text>
        <dbReference type="Rhea" id="RHEA:32227"/>
        <dbReference type="ChEBI" id="CHEBI:64076"/>
        <dbReference type="ChEBI" id="CHEBI:64077"/>
        <dbReference type="EC" id="5.1.99.6"/>
    </reaction>
</comment>
<comment type="similarity">
    <text evidence="18">Belongs to the NnrE/AIBP family.</text>
</comment>
<comment type="subunit">
    <text evidence="17">Homotetramer.</text>
</comment>
<gene>
    <name evidence="17" type="primary">nnrD</name>
    <name evidence="18" type="synonym">nnrE</name>
    <name evidence="22" type="ORF">H9863_05580</name>
</gene>
<comment type="cofactor">
    <cofactor evidence="17">
        <name>Mg(2+)</name>
        <dbReference type="ChEBI" id="CHEBI:18420"/>
    </cofactor>
</comment>
<comment type="function">
    <text evidence="18">Catalyzes the epimerization of the S- and R-forms of NAD(P)HX, a damaged form of NAD(P)H that is a result of enzymatic or heat-dependent hydration. This is a prerequisite for the S-specific NAD(P)H-hydrate dehydratase to allow the repair of both epimers of NAD(P)HX.</text>
</comment>
<dbReference type="InterPro" id="IPR030677">
    <property type="entry name" value="Nnr"/>
</dbReference>
<evidence type="ECO:0000259" key="21">
    <source>
        <dbReference type="PROSITE" id="PS51385"/>
    </source>
</evidence>
<evidence type="ECO:0000256" key="3">
    <source>
        <dbReference type="ARBA" id="ARBA00006001"/>
    </source>
</evidence>
<comment type="catalytic activity">
    <reaction evidence="16 17 19">
        <text>(6S)-NADPHX + ADP = AMP + phosphate + NADPH + H(+)</text>
        <dbReference type="Rhea" id="RHEA:32235"/>
        <dbReference type="ChEBI" id="CHEBI:15378"/>
        <dbReference type="ChEBI" id="CHEBI:43474"/>
        <dbReference type="ChEBI" id="CHEBI:57783"/>
        <dbReference type="ChEBI" id="CHEBI:64076"/>
        <dbReference type="ChEBI" id="CHEBI:456215"/>
        <dbReference type="ChEBI" id="CHEBI:456216"/>
        <dbReference type="EC" id="4.2.1.136"/>
    </reaction>
</comment>
<comment type="catalytic activity">
    <reaction evidence="1 18 19">
        <text>(6R)-NADHX = (6S)-NADHX</text>
        <dbReference type="Rhea" id="RHEA:32215"/>
        <dbReference type="ChEBI" id="CHEBI:64074"/>
        <dbReference type="ChEBI" id="CHEBI:64075"/>
        <dbReference type="EC" id="5.1.99.6"/>
    </reaction>
</comment>
<reference evidence="22" key="2">
    <citation type="submission" date="2021-04" db="EMBL/GenBank/DDBJ databases">
        <authorList>
            <person name="Gilroy R."/>
        </authorList>
    </citation>
    <scope>NUCLEOTIDE SEQUENCE</scope>
    <source>
        <strain evidence="22">23274</strain>
    </source>
</reference>
<comment type="cofactor">
    <cofactor evidence="18 19">
        <name>K(+)</name>
        <dbReference type="ChEBI" id="CHEBI:29103"/>
    </cofactor>
    <text evidence="18 19">Binds 1 potassium ion per subunit.</text>
</comment>
<dbReference type="Gene3D" id="3.40.1190.20">
    <property type="match status" value="1"/>
</dbReference>
<dbReference type="PROSITE" id="PS51383">
    <property type="entry name" value="YJEF_C_3"/>
    <property type="match status" value="1"/>
</dbReference>
<dbReference type="Gene3D" id="3.40.50.10260">
    <property type="entry name" value="YjeF N-terminal domain"/>
    <property type="match status" value="1"/>
</dbReference>
<keyword evidence="13" id="KW-0511">Multifunctional enzyme</keyword>
<comment type="caution">
    <text evidence="18">Lacks conserved residue(s) required for the propagation of feature annotation.</text>
</comment>
<evidence type="ECO:0000256" key="14">
    <source>
        <dbReference type="ARBA" id="ARBA00025153"/>
    </source>
</evidence>
<evidence type="ECO:0000256" key="8">
    <source>
        <dbReference type="ARBA" id="ARBA00022857"/>
    </source>
</evidence>
<evidence type="ECO:0000256" key="18">
    <source>
        <dbReference type="HAMAP-Rule" id="MF_01966"/>
    </source>
</evidence>
<proteinExistence type="inferred from homology"/>
<keyword evidence="9 18" id="KW-0630">Potassium</keyword>
<comment type="similarity">
    <text evidence="17">Belongs to the NnrD/CARKD family.</text>
</comment>
<organism evidence="22 23">
    <name type="scientific">Candidatus Odoribacter faecigallinarum</name>
    <dbReference type="NCBI Taxonomy" id="2838706"/>
    <lineage>
        <taxon>Bacteria</taxon>
        <taxon>Pseudomonadati</taxon>
        <taxon>Bacteroidota</taxon>
        <taxon>Bacteroidia</taxon>
        <taxon>Bacteroidales</taxon>
        <taxon>Odoribacteraceae</taxon>
        <taxon>Odoribacter</taxon>
    </lineage>
</organism>
<dbReference type="HAMAP" id="MF_01965">
    <property type="entry name" value="NADHX_dehydratase"/>
    <property type="match status" value="1"/>
</dbReference>
<evidence type="ECO:0000256" key="4">
    <source>
        <dbReference type="ARBA" id="ARBA00009524"/>
    </source>
</evidence>
<comment type="similarity">
    <text evidence="4 19">In the C-terminal section; belongs to the NnrD/CARKD family.</text>
</comment>
<dbReference type="InterPro" id="IPR029056">
    <property type="entry name" value="Ribokinase-like"/>
</dbReference>
<accession>A0A9D1V0P1</accession>
<dbReference type="PANTHER" id="PTHR12592:SF0">
    <property type="entry name" value="ATP-DEPENDENT (S)-NAD(P)H-HYDRATE DEHYDRATASE"/>
    <property type="match status" value="1"/>
</dbReference>
<feature type="domain" description="YjeF N-terminal" evidence="21">
    <location>
        <begin position="13"/>
        <end position="220"/>
    </location>
</feature>
<evidence type="ECO:0000256" key="10">
    <source>
        <dbReference type="ARBA" id="ARBA00023027"/>
    </source>
</evidence>
<evidence type="ECO:0000256" key="1">
    <source>
        <dbReference type="ARBA" id="ARBA00000013"/>
    </source>
</evidence>
<feature type="binding site" evidence="17">
    <location>
        <begin position="411"/>
        <end position="415"/>
    </location>
    <ligand>
        <name>AMP</name>
        <dbReference type="ChEBI" id="CHEBI:456215"/>
    </ligand>
</feature>
<dbReference type="SUPFAM" id="SSF64153">
    <property type="entry name" value="YjeF N-terminal domain-like"/>
    <property type="match status" value="1"/>
</dbReference>
<evidence type="ECO:0000313" key="22">
    <source>
        <dbReference type="EMBL" id="HIX03569.1"/>
    </source>
</evidence>
<feature type="binding site" evidence="17">
    <location>
        <position position="441"/>
    </location>
    <ligand>
        <name>(6S)-NADPHX</name>
        <dbReference type="ChEBI" id="CHEBI:64076"/>
    </ligand>
</feature>
<evidence type="ECO:0000256" key="19">
    <source>
        <dbReference type="PIRNR" id="PIRNR017184"/>
    </source>
</evidence>
<evidence type="ECO:0000256" key="5">
    <source>
        <dbReference type="ARBA" id="ARBA00022723"/>
    </source>
</evidence>
<dbReference type="CDD" id="cd01171">
    <property type="entry name" value="YXKO-related"/>
    <property type="match status" value="1"/>
</dbReference>
<keyword evidence="11 18" id="KW-0413">Isomerase</keyword>